<sequence>MSAQLVDSFGQPVAVLRDSQIGTDRDGVLVAAEFGTQLLQPVFPAGSDDDAVTAGHELTGEFFADA</sequence>
<reference evidence="1 2" key="1">
    <citation type="journal article" date="2019" name="Emerg. Microbes Infect.">
        <title>Comprehensive subspecies identification of 175 nontuberculous mycobacteria species based on 7547 genomic profiles.</title>
        <authorList>
            <person name="Matsumoto Y."/>
            <person name="Kinjo T."/>
            <person name="Motooka D."/>
            <person name="Nabeya D."/>
            <person name="Jung N."/>
            <person name="Uechi K."/>
            <person name="Horii T."/>
            <person name="Iida T."/>
            <person name="Fujita J."/>
            <person name="Nakamura S."/>
        </authorList>
    </citation>
    <scope>NUCLEOTIDE SEQUENCE [LARGE SCALE GENOMIC DNA]</scope>
    <source>
        <strain evidence="1 2">JCM 16367</strain>
    </source>
</reference>
<organism evidence="1 2">
    <name type="scientific">Mycobacterium noviomagense</name>
    <dbReference type="NCBI Taxonomy" id="459858"/>
    <lineage>
        <taxon>Bacteria</taxon>
        <taxon>Bacillati</taxon>
        <taxon>Actinomycetota</taxon>
        <taxon>Actinomycetes</taxon>
        <taxon>Mycobacteriales</taxon>
        <taxon>Mycobacteriaceae</taxon>
        <taxon>Mycobacterium</taxon>
    </lineage>
</organism>
<evidence type="ECO:0000313" key="1">
    <source>
        <dbReference type="EMBL" id="BBY07136.1"/>
    </source>
</evidence>
<evidence type="ECO:0000313" key="2">
    <source>
        <dbReference type="Proteomes" id="UP000466894"/>
    </source>
</evidence>
<gene>
    <name evidence="1" type="ORF">MNVI_24540</name>
</gene>
<dbReference type="KEGG" id="mnv:MNVI_24540"/>
<dbReference type="EMBL" id="AP022583">
    <property type="protein sequence ID" value="BBY07136.1"/>
    <property type="molecule type" value="Genomic_DNA"/>
</dbReference>
<name>A0A7I7PEZ3_9MYCO</name>
<dbReference type="Proteomes" id="UP000466894">
    <property type="component" value="Chromosome"/>
</dbReference>
<accession>A0A7I7PEZ3</accession>
<dbReference type="AlphaFoldDB" id="A0A7I7PEZ3"/>
<protein>
    <submittedName>
        <fullName evidence="1">Uncharacterized protein</fullName>
    </submittedName>
</protein>
<proteinExistence type="predicted"/>